<keyword evidence="2" id="KW-1185">Reference proteome</keyword>
<dbReference type="RefSeq" id="WP_345520088.1">
    <property type="nucleotide sequence ID" value="NZ_BAABKM010000002.1"/>
</dbReference>
<proteinExistence type="predicted"/>
<comment type="caution">
    <text evidence="1">The sequence shown here is derived from an EMBL/GenBank/DDBJ whole genome shotgun (WGS) entry which is preliminary data.</text>
</comment>
<organism evidence="1 2">
    <name type="scientific">Nocardioides conyzicola</name>
    <dbReference type="NCBI Taxonomy" id="1651781"/>
    <lineage>
        <taxon>Bacteria</taxon>
        <taxon>Bacillati</taxon>
        <taxon>Actinomycetota</taxon>
        <taxon>Actinomycetes</taxon>
        <taxon>Propionibacteriales</taxon>
        <taxon>Nocardioidaceae</taxon>
        <taxon>Nocardioides</taxon>
    </lineage>
</organism>
<gene>
    <name evidence="1" type="ORF">GCM10023349_11130</name>
</gene>
<accession>A0ABP8WZE7</accession>
<evidence type="ECO:0000313" key="2">
    <source>
        <dbReference type="Proteomes" id="UP001499974"/>
    </source>
</evidence>
<dbReference type="Proteomes" id="UP001499974">
    <property type="component" value="Unassembled WGS sequence"/>
</dbReference>
<dbReference type="EMBL" id="BAABKM010000002">
    <property type="protein sequence ID" value="GAA4697117.1"/>
    <property type="molecule type" value="Genomic_DNA"/>
</dbReference>
<sequence>MSTETANLATLTAAASQFGVAFPKPVAALLSFEHNLPNLGKVQDEAVAELASAFGSTTYTRTLDNVLERLARAEAGSKIRRSADAALVRARWTSVMLHSEDIIKAFRAALSDDLGRLNTNAADVPSTSTATSSLQQRAYAARFAASNAAERLVSATRALAPLYGIGTSGGPGIETPTVQHRMMLTARPENLDRNAGLALARGLAGARLVSVGGDPTATDALWFAIAADLGATFRLVTPDEHRDTLALLRDAVRSPRLGEVLPPTLVL</sequence>
<evidence type="ECO:0000313" key="1">
    <source>
        <dbReference type="EMBL" id="GAA4697117.1"/>
    </source>
</evidence>
<reference evidence="2" key="1">
    <citation type="journal article" date="2019" name="Int. J. Syst. Evol. Microbiol.">
        <title>The Global Catalogue of Microorganisms (GCM) 10K type strain sequencing project: providing services to taxonomists for standard genome sequencing and annotation.</title>
        <authorList>
            <consortium name="The Broad Institute Genomics Platform"/>
            <consortium name="The Broad Institute Genome Sequencing Center for Infectious Disease"/>
            <person name="Wu L."/>
            <person name="Ma J."/>
        </authorList>
    </citation>
    <scope>NUCLEOTIDE SEQUENCE [LARGE SCALE GENOMIC DNA]</scope>
    <source>
        <strain evidence="2">JCM 18531</strain>
    </source>
</reference>
<name>A0ABP8WZE7_9ACTN</name>
<protein>
    <submittedName>
        <fullName evidence="1">Uncharacterized protein</fullName>
    </submittedName>
</protein>